<dbReference type="PANTHER" id="PTHR42847">
    <property type="entry name" value="ALKANESULFONATE MONOOXYGENASE"/>
    <property type="match status" value="1"/>
</dbReference>
<dbReference type="EMBL" id="VCKW01000019">
    <property type="protein sequence ID" value="TMR05627.1"/>
    <property type="molecule type" value="Genomic_DNA"/>
</dbReference>
<reference evidence="7 8" key="1">
    <citation type="submission" date="2019-05" db="EMBL/GenBank/DDBJ databases">
        <title>Draft genome sequence of Actinomadura sp. 14C53.</title>
        <authorList>
            <person name="Saricaoglu S."/>
            <person name="Isik K."/>
        </authorList>
    </citation>
    <scope>NUCLEOTIDE SEQUENCE [LARGE SCALE GENOMIC DNA]</scope>
    <source>
        <strain evidence="7 8">14C53</strain>
    </source>
</reference>
<dbReference type="SUPFAM" id="SSF51679">
    <property type="entry name" value="Bacterial luciferase-like"/>
    <property type="match status" value="1"/>
</dbReference>
<name>A0A5C4JJW2_9ACTN</name>
<feature type="region of interest" description="Disordered" evidence="5">
    <location>
        <begin position="1"/>
        <end position="28"/>
    </location>
</feature>
<keyword evidence="8" id="KW-1185">Reference proteome</keyword>
<evidence type="ECO:0000259" key="6">
    <source>
        <dbReference type="Pfam" id="PF00296"/>
    </source>
</evidence>
<keyword evidence="4" id="KW-0503">Monooxygenase</keyword>
<evidence type="ECO:0000313" key="8">
    <source>
        <dbReference type="Proteomes" id="UP000309174"/>
    </source>
</evidence>
<dbReference type="InterPro" id="IPR050172">
    <property type="entry name" value="SsuD_RutA_monooxygenase"/>
</dbReference>
<keyword evidence="1" id="KW-0285">Flavoprotein</keyword>
<evidence type="ECO:0000256" key="3">
    <source>
        <dbReference type="ARBA" id="ARBA00023002"/>
    </source>
</evidence>
<dbReference type="InterPro" id="IPR036661">
    <property type="entry name" value="Luciferase-like_sf"/>
</dbReference>
<keyword evidence="3" id="KW-0560">Oxidoreductase</keyword>
<comment type="caution">
    <text evidence="7">The sequence shown here is derived from an EMBL/GenBank/DDBJ whole genome shotgun (WGS) entry which is preliminary data.</text>
</comment>
<feature type="domain" description="Luciferase-like" evidence="6">
    <location>
        <begin position="64"/>
        <end position="301"/>
    </location>
</feature>
<dbReference type="PANTHER" id="PTHR42847:SF4">
    <property type="entry name" value="ALKANESULFONATE MONOOXYGENASE-RELATED"/>
    <property type="match status" value="1"/>
</dbReference>
<evidence type="ECO:0000313" key="7">
    <source>
        <dbReference type="EMBL" id="TMR05627.1"/>
    </source>
</evidence>
<accession>A0A5C4JJW2</accession>
<dbReference type="Gene3D" id="3.20.20.30">
    <property type="entry name" value="Luciferase-like domain"/>
    <property type="match status" value="1"/>
</dbReference>
<evidence type="ECO:0000256" key="5">
    <source>
        <dbReference type="SAM" id="MobiDB-lite"/>
    </source>
</evidence>
<dbReference type="GO" id="GO:0046306">
    <property type="term" value="P:alkanesulfonate catabolic process"/>
    <property type="evidence" value="ECO:0007669"/>
    <property type="project" value="TreeGrafter"/>
</dbReference>
<dbReference type="GO" id="GO:0008726">
    <property type="term" value="F:alkanesulfonate monooxygenase activity"/>
    <property type="evidence" value="ECO:0007669"/>
    <property type="project" value="TreeGrafter"/>
</dbReference>
<dbReference type="Pfam" id="PF00296">
    <property type="entry name" value="Bac_luciferase"/>
    <property type="match status" value="1"/>
</dbReference>
<dbReference type="OrthoDB" id="9814695at2"/>
<evidence type="ECO:0000256" key="1">
    <source>
        <dbReference type="ARBA" id="ARBA00022630"/>
    </source>
</evidence>
<dbReference type="AlphaFoldDB" id="A0A5C4JJW2"/>
<dbReference type="Proteomes" id="UP000309174">
    <property type="component" value="Unassembled WGS sequence"/>
</dbReference>
<dbReference type="InterPro" id="IPR011251">
    <property type="entry name" value="Luciferase-like_dom"/>
</dbReference>
<protein>
    <submittedName>
        <fullName evidence="7">LLM class flavin-dependent oxidoreductase</fullName>
    </submittedName>
</protein>
<keyword evidence="2" id="KW-0288">FMN</keyword>
<sequence length="340" mass="36563">MGGARAAAPGLREDGGMTPPGRFGGCGEPSPHKRPFRFLLTLPTTGPDATPAPLPEFVTDIRQGRYGPFDTIGEVGRAAEVTGFDGVVAPFAPDAEESLVVVAGLLRHNRWIHGVAGFHPGVGTPVYAAKLSASLQRFTEDRFGWWPVVDLPPATARAHGDFLEGPDRYARADEFLSIAKGVWEHEDYTYEGRFFQVLAGGFQGPLAGRRFPAVHLSGVSADALDLSAKHADVHVFDVTDDLDALIADLGERAAGHGRSVASGLRLSVAAREDEAEAHAVRNVPEHALTGSFEQVAAELRGYADRGVSTFVLEPPPRVEEIYRLGEQLLPLFVREHAHVD</sequence>
<organism evidence="7 8">
    <name type="scientific">Actinomadura soli</name>
    <dbReference type="NCBI Taxonomy" id="2508997"/>
    <lineage>
        <taxon>Bacteria</taxon>
        <taxon>Bacillati</taxon>
        <taxon>Actinomycetota</taxon>
        <taxon>Actinomycetes</taxon>
        <taxon>Streptosporangiales</taxon>
        <taxon>Thermomonosporaceae</taxon>
        <taxon>Actinomadura</taxon>
    </lineage>
</organism>
<evidence type="ECO:0000256" key="4">
    <source>
        <dbReference type="ARBA" id="ARBA00023033"/>
    </source>
</evidence>
<gene>
    <name evidence="7" type="ORF">ETD83_05695</name>
</gene>
<proteinExistence type="predicted"/>
<evidence type="ECO:0000256" key="2">
    <source>
        <dbReference type="ARBA" id="ARBA00022643"/>
    </source>
</evidence>